<proteinExistence type="predicted"/>
<dbReference type="PATRIC" id="fig|1641875.4.peg.3717"/>
<dbReference type="AlphaFoldDB" id="A0A0T5NXN3"/>
<dbReference type="InterPro" id="IPR011250">
    <property type="entry name" value="OMP/PagP_B-barrel"/>
</dbReference>
<protein>
    <recommendedName>
        <fullName evidence="3">Outer membrane protein beta-barrel domain-containing protein</fullName>
    </recommendedName>
</protein>
<reference evidence="4 5" key="1">
    <citation type="submission" date="2015-04" db="EMBL/GenBank/DDBJ databases">
        <title>The draft genome sequence of Roseovarius sp.R12b.</title>
        <authorList>
            <person name="Li G."/>
            <person name="Lai Q."/>
            <person name="Shao Z."/>
            <person name="Yan P."/>
        </authorList>
    </citation>
    <scope>NUCLEOTIDE SEQUENCE [LARGE SCALE GENOMIC DNA]</scope>
    <source>
        <strain evidence="4 5">R12B</strain>
    </source>
</reference>
<comment type="caution">
    <text evidence="4">The sequence shown here is derived from an EMBL/GenBank/DDBJ whole genome shotgun (WGS) entry which is preliminary data.</text>
</comment>
<dbReference type="Gene3D" id="2.40.160.20">
    <property type="match status" value="1"/>
</dbReference>
<dbReference type="OrthoDB" id="9810784at2"/>
<evidence type="ECO:0000256" key="2">
    <source>
        <dbReference type="SAM" id="SignalP"/>
    </source>
</evidence>
<name>A0A0T5NXN3_9RHOB</name>
<dbReference type="Proteomes" id="UP000051295">
    <property type="component" value="Unassembled WGS sequence"/>
</dbReference>
<accession>A0A0T5NXN3</accession>
<dbReference type="Pfam" id="PF13505">
    <property type="entry name" value="OMP_b-brl"/>
    <property type="match status" value="1"/>
</dbReference>
<dbReference type="STRING" id="1641875.XM53_06745"/>
<dbReference type="InterPro" id="IPR027385">
    <property type="entry name" value="Beta-barrel_OMP"/>
</dbReference>
<dbReference type="SUPFAM" id="SSF56925">
    <property type="entry name" value="OMPA-like"/>
    <property type="match status" value="1"/>
</dbReference>
<evidence type="ECO:0000256" key="1">
    <source>
        <dbReference type="ARBA" id="ARBA00022729"/>
    </source>
</evidence>
<evidence type="ECO:0000313" key="4">
    <source>
        <dbReference type="EMBL" id="KRS13542.1"/>
    </source>
</evidence>
<feature type="chain" id="PRO_5006664025" description="Outer membrane protein beta-barrel domain-containing protein" evidence="2">
    <location>
        <begin position="22"/>
        <end position="226"/>
    </location>
</feature>
<feature type="signal peptide" evidence="2">
    <location>
        <begin position="1"/>
        <end position="21"/>
    </location>
</feature>
<organism evidence="4 5">
    <name type="scientific">Roseovarius atlanticus</name>
    <dbReference type="NCBI Taxonomy" id="1641875"/>
    <lineage>
        <taxon>Bacteria</taxon>
        <taxon>Pseudomonadati</taxon>
        <taxon>Pseudomonadota</taxon>
        <taxon>Alphaproteobacteria</taxon>
        <taxon>Rhodobacterales</taxon>
        <taxon>Roseobacteraceae</taxon>
        <taxon>Roseovarius</taxon>
    </lineage>
</organism>
<keyword evidence="5" id="KW-1185">Reference proteome</keyword>
<gene>
    <name evidence="4" type="ORF">XM53_06745</name>
</gene>
<dbReference type="EMBL" id="LAXJ01000005">
    <property type="protein sequence ID" value="KRS13542.1"/>
    <property type="molecule type" value="Genomic_DNA"/>
</dbReference>
<evidence type="ECO:0000313" key="5">
    <source>
        <dbReference type="Proteomes" id="UP000051295"/>
    </source>
</evidence>
<sequence length="226" mass="24255">MLNSVRVSLFALVAMASPAAAEIELSFYLGAQGVTESTASGTLPNGGGGFSRNIGWEGKPFDAPIYYGGRVMYWTDTNWGFGLEGTHTKAYMPAGDAAAVGLTRFELSDGHNIFTANVMKRWPGAFNQGRFTPYVGGGLGVAIPHVDALAVGATNRTYDYENTGVAVRGIAGIKYDFTDRWAIFGEYQMTYSENDITIDGDPGQPDGRLSTDLLTHALNFGISYSF</sequence>
<evidence type="ECO:0000259" key="3">
    <source>
        <dbReference type="Pfam" id="PF13505"/>
    </source>
</evidence>
<feature type="domain" description="Outer membrane protein beta-barrel" evidence="3">
    <location>
        <begin position="9"/>
        <end position="226"/>
    </location>
</feature>
<dbReference type="RefSeq" id="WP_057791606.1">
    <property type="nucleotide sequence ID" value="NZ_LAXJ01000005.1"/>
</dbReference>
<keyword evidence="1 2" id="KW-0732">Signal</keyword>